<evidence type="ECO:0000256" key="7">
    <source>
        <dbReference type="SAM" id="SignalP"/>
    </source>
</evidence>
<evidence type="ECO:0000256" key="4">
    <source>
        <dbReference type="ARBA" id="ARBA00022702"/>
    </source>
</evidence>
<evidence type="ECO:0000256" key="1">
    <source>
        <dbReference type="ARBA" id="ARBA00004613"/>
    </source>
</evidence>
<feature type="signal peptide" evidence="7">
    <location>
        <begin position="1"/>
        <end position="18"/>
    </location>
</feature>
<evidence type="ECO:0000256" key="3">
    <source>
        <dbReference type="ARBA" id="ARBA00022525"/>
    </source>
</evidence>
<dbReference type="GO" id="GO:0040008">
    <property type="term" value="P:regulation of growth"/>
    <property type="evidence" value="ECO:0007669"/>
    <property type="project" value="UniProtKB-ARBA"/>
</dbReference>
<evidence type="ECO:0000256" key="6">
    <source>
        <dbReference type="ARBA" id="ARBA00023157"/>
    </source>
</evidence>
<dbReference type="GO" id="GO:0005179">
    <property type="term" value="F:hormone activity"/>
    <property type="evidence" value="ECO:0007669"/>
    <property type="project" value="UniProtKB-KW"/>
</dbReference>
<keyword evidence="9" id="KW-1185">Reference proteome</keyword>
<gene>
    <name evidence="8" type="ORF">ISN45_Aa07g037140</name>
</gene>
<dbReference type="AlphaFoldDB" id="A0A8T1YD52"/>
<organism evidence="8 9">
    <name type="scientific">Arabidopsis thaliana x Arabidopsis arenosa</name>
    <dbReference type="NCBI Taxonomy" id="1240361"/>
    <lineage>
        <taxon>Eukaryota</taxon>
        <taxon>Viridiplantae</taxon>
        <taxon>Streptophyta</taxon>
        <taxon>Embryophyta</taxon>
        <taxon>Tracheophyta</taxon>
        <taxon>Spermatophyta</taxon>
        <taxon>Magnoliopsida</taxon>
        <taxon>eudicotyledons</taxon>
        <taxon>Gunneridae</taxon>
        <taxon>Pentapetalae</taxon>
        <taxon>rosids</taxon>
        <taxon>malvids</taxon>
        <taxon>Brassicales</taxon>
        <taxon>Brassicaceae</taxon>
        <taxon>Camelineae</taxon>
        <taxon>Arabidopsis</taxon>
    </lineage>
</organism>
<comment type="similarity">
    <text evidence="2">Belongs to the plant rapid alkalinization factor (RALF) family.</text>
</comment>
<accession>A0A8T1YD52</accession>
<sequence length="93" mass="10392">MKSIVFFFLLLLFAVATSENILNGWYNLTGVHEDEVIWGSLAPMMKKNTLTYPVLKKNRPFCDSSRGSCTGIANAAYSKCTPYHRCKRGITGP</sequence>
<evidence type="ECO:0000256" key="5">
    <source>
        <dbReference type="ARBA" id="ARBA00022729"/>
    </source>
</evidence>
<dbReference type="Proteomes" id="UP000694240">
    <property type="component" value="Chromosome 12"/>
</dbReference>
<reference evidence="8 9" key="1">
    <citation type="submission" date="2020-12" db="EMBL/GenBank/DDBJ databases">
        <title>Concerted genomic and epigenomic changes stabilize Arabidopsis allopolyploids.</title>
        <authorList>
            <person name="Chen Z."/>
        </authorList>
    </citation>
    <scope>NUCLEOTIDE SEQUENCE [LARGE SCALE GENOMIC DNA]</scope>
    <source>
        <strain evidence="8">Allo738</strain>
        <tissue evidence="8">Leaf</tissue>
    </source>
</reference>
<dbReference type="EMBL" id="JAEFBK010000012">
    <property type="protein sequence ID" value="KAG7543833.1"/>
    <property type="molecule type" value="Genomic_DNA"/>
</dbReference>
<evidence type="ECO:0000256" key="2">
    <source>
        <dbReference type="ARBA" id="ARBA00009178"/>
    </source>
</evidence>
<proteinExistence type="inferred from homology"/>
<dbReference type="Pfam" id="PF05498">
    <property type="entry name" value="RALF"/>
    <property type="match status" value="1"/>
</dbReference>
<keyword evidence="6" id="KW-1015">Disulfide bond</keyword>
<evidence type="ECO:0000313" key="9">
    <source>
        <dbReference type="Proteomes" id="UP000694240"/>
    </source>
</evidence>
<feature type="chain" id="PRO_5035787764" evidence="7">
    <location>
        <begin position="19"/>
        <end position="93"/>
    </location>
</feature>
<keyword evidence="4" id="KW-0372">Hormone</keyword>
<keyword evidence="3" id="KW-0964">Secreted</keyword>
<keyword evidence="5 7" id="KW-0732">Signal</keyword>
<dbReference type="InterPro" id="IPR008801">
    <property type="entry name" value="RALF"/>
</dbReference>
<name>A0A8T1YD52_9BRAS</name>
<evidence type="ECO:0000313" key="8">
    <source>
        <dbReference type="EMBL" id="KAG7543833.1"/>
    </source>
</evidence>
<dbReference type="GO" id="GO:0005576">
    <property type="term" value="C:extracellular region"/>
    <property type="evidence" value="ECO:0007669"/>
    <property type="project" value="UniProtKB-SubCell"/>
</dbReference>
<protein>
    <submittedName>
        <fullName evidence="8">Rapid ALkalinization Factor</fullName>
    </submittedName>
</protein>
<comment type="caution">
    <text evidence="8">The sequence shown here is derived from an EMBL/GenBank/DDBJ whole genome shotgun (WGS) entry which is preliminary data.</text>
</comment>
<comment type="subcellular location">
    <subcellularLocation>
        <location evidence="1">Secreted</location>
    </subcellularLocation>
</comment>